<evidence type="ECO:0000259" key="3">
    <source>
        <dbReference type="Pfam" id="PF16331"/>
    </source>
</evidence>
<dbReference type="InterPro" id="IPR019734">
    <property type="entry name" value="TPR_rpt"/>
</dbReference>
<dbReference type="HAMAP" id="MF_02066">
    <property type="entry name" value="CpoB"/>
    <property type="match status" value="1"/>
</dbReference>
<comment type="function">
    <text evidence="1">Mediates coordination of peptidoglycan synthesis and outer membrane constriction during cell division.</text>
</comment>
<dbReference type="Pfam" id="PF16331">
    <property type="entry name" value="TolA_bind_tri"/>
    <property type="match status" value="1"/>
</dbReference>
<keyword evidence="1" id="KW-0732">Signal</keyword>
<keyword evidence="1" id="KW-0574">Periplasm</keyword>
<proteinExistence type="inferred from homology"/>
<dbReference type="InterPro" id="IPR014162">
    <property type="entry name" value="CpoB_C"/>
</dbReference>
<comment type="subcellular location">
    <subcellularLocation>
        <location evidence="1">Periplasm</location>
    </subcellularLocation>
</comment>
<dbReference type="NCBIfam" id="TIGR02795">
    <property type="entry name" value="tol_pal_ybgF"/>
    <property type="match status" value="1"/>
</dbReference>
<protein>
    <recommendedName>
        <fullName evidence="1">Cell division coordinator CpoB</fullName>
    </recommendedName>
</protein>
<evidence type="ECO:0000256" key="2">
    <source>
        <dbReference type="PROSITE-ProRule" id="PRU00339"/>
    </source>
</evidence>
<organism evidence="4 5">
    <name type="scientific">Vibrio marisflavi CECT 7928</name>
    <dbReference type="NCBI Taxonomy" id="634439"/>
    <lineage>
        <taxon>Bacteria</taxon>
        <taxon>Pseudomonadati</taxon>
        <taxon>Pseudomonadota</taxon>
        <taxon>Gammaproteobacteria</taxon>
        <taxon>Vibrionales</taxon>
        <taxon>Vibrionaceae</taxon>
        <taxon>Vibrio</taxon>
    </lineage>
</organism>
<reference evidence="4" key="1">
    <citation type="submission" date="2021-11" db="EMBL/GenBank/DDBJ databases">
        <authorList>
            <person name="Rodrigo-Torres L."/>
            <person name="Arahal R. D."/>
            <person name="Lucena T."/>
        </authorList>
    </citation>
    <scope>NUCLEOTIDE SEQUENCE</scope>
    <source>
        <strain evidence="4">CECT 7928</strain>
    </source>
</reference>
<feature type="repeat" description="TPR" evidence="2">
    <location>
        <begin position="218"/>
        <end position="251"/>
    </location>
</feature>
<feature type="signal peptide" evidence="1">
    <location>
        <begin position="1"/>
        <end position="23"/>
    </location>
</feature>
<dbReference type="SMART" id="SM00028">
    <property type="entry name" value="TPR"/>
    <property type="match status" value="2"/>
</dbReference>
<dbReference type="Gene3D" id="1.20.5.110">
    <property type="match status" value="1"/>
</dbReference>
<accession>A0ABN8E5G6</accession>
<dbReference type="Pfam" id="PF13432">
    <property type="entry name" value="TPR_16"/>
    <property type="match status" value="1"/>
</dbReference>
<dbReference type="Pfam" id="PF13174">
    <property type="entry name" value="TPR_6"/>
    <property type="match status" value="1"/>
</dbReference>
<dbReference type="Gene3D" id="1.25.40.10">
    <property type="entry name" value="Tetratricopeptide repeat domain"/>
    <property type="match status" value="1"/>
</dbReference>
<dbReference type="GO" id="GO:0051301">
    <property type="term" value="P:cell division"/>
    <property type="evidence" value="ECO:0007669"/>
    <property type="project" value="UniProtKB-KW"/>
</dbReference>
<dbReference type="EMBL" id="CAKLDM010000002">
    <property type="protein sequence ID" value="CAH0539445.1"/>
    <property type="molecule type" value="Genomic_DNA"/>
</dbReference>
<keyword evidence="5" id="KW-1185">Reference proteome</keyword>
<sequence length="262" mass="29326" precursor="true">MFSNFKRVMTLTLLASAAGSVAAAPAPVSTLNLGSTAAGASSQAAAPTSTQSEIQRLQRQIESRNQFNLQLQQQVADMSQEINQLRGQLEVNTHQMQQMVTRQRELFIELDKLRSQVNAPKIDTTTTAQQEDHDTAAFSNNATEQEAYQKAIDLILNKKDYQGAIFALQNFQKNYPKSKLTPNAHYWLGQLYFANRDFAKSEENFKAVLNFKDSPKRADSLVKLGDIAKQEKDSTKAKAYFEQAIKEYPNSASAQLAKERLK</sequence>
<evidence type="ECO:0000313" key="4">
    <source>
        <dbReference type="EMBL" id="CAH0539445.1"/>
    </source>
</evidence>
<feature type="chain" id="PRO_5044919497" description="Cell division coordinator CpoB" evidence="1">
    <location>
        <begin position="24"/>
        <end position="262"/>
    </location>
</feature>
<dbReference type="Proteomes" id="UP000838748">
    <property type="component" value="Unassembled WGS sequence"/>
</dbReference>
<keyword evidence="1" id="KW-0131">Cell cycle</keyword>
<dbReference type="InterPro" id="IPR034706">
    <property type="entry name" value="CpoB"/>
</dbReference>
<name>A0ABN8E5G6_9VIBR</name>
<dbReference type="RefSeq" id="WP_237361467.1">
    <property type="nucleotide sequence ID" value="NZ_CAKLDM010000002.1"/>
</dbReference>
<evidence type="ECO:0000313" key="5">
    <source>
        <dbReference type="Proteomes" id="UP000838748"/>
    </source>
</evidence>
<keyword evidence="2" id="KW-0802">TPR repeat</keyword>
<gene>
    <name evidence="1 4" type="primary">cpoB</name>
    <name evidence="4" type="ORF">VMF7928_02157</name>
</gene>
<dbReference type="InterPro" id="IPR032519">
    <property type="entry name" value="YbgF_tri"/>
</dbReference>
<dbReference type="InterPro" id="IPR011990">
    <property type="entry name" value="TPR-like_helical_dom_sf"/>
</dbReference>
<keyword evidence="1 4" id="KW-0132">Cell division</keyword>
<comment type="similarity">
    <text evidence="1">Belongs to the CpoB family.</text>
</comment>
<feature type="domain" description="YbgF trimerisation" evidence="3">
    <location>
        <begin position="50"/>
        <end position="120"/>
    </location>
</feature>
<dbReference type="SUPFAM" id="SSF48452">
    <property type="entry name" value="TPR-like"/>
    <property type="match status" value="1"/>
</dbReference>
<evidence type="ECO:0000256" key="1">
    <source>
        <dbReference type="HAMAP-Rule" id="MF_02066"/>
    </source>
</evidence>
<comment type="caution">
    <text evidence="4">The sequence shown here is derived from an EMBL/GenBank/DDBJ whole genome shotgun (WGS) entry which is preliminary data.</text>
</comment>
<dbReference type="PROSITE" id="PS50005">
    <property type="entry name" value="TPR"/>
    <property type="match status" value="1"/>
</dbReference>